<accession>A0ABN9UJX8</accession>
<dbReference type="Gene3D" id="3.40.50.720">
    <property type="entry name" value="NAD(P)-binding Rossmann-like Domain"/>
    <property type="match status" value="1"/>
</dbReference>
<reference evidence="4" key="1">
    <citation type="submission" date="2023-10" db="EMBL/GenBank/DDBJ databases">
        <authorList>
            <person name="Chen Y."/>
            <person name="Shah S."/>
            <person name="Dougan E. K."/>
            <person name="Thang M."/>
            <person name="Chan C."/>
        </authorList>
    </citation>
    <scope>NUCLEOTIDE SEQUENCE [LARGE SCALE GENOMIC DNA]</scope>
</reference>
<feature type="region of interest" description="Disordered" evidence="3">
    <location>
        <begin position="1"/>
        <end position="25"/>
    </location>
</feature>
<comment type="similarity">
    <text evidence="1">Belongs to the short-chain dehydrogenases/reductases (SDR) family.</text>
</comment>
<evidence type="ECO:0000313" key="4">
    <source>
        <dbReference type="EMBL" id="CAK0859963.1"/>
    </source>
</evidence>
<gene>
    <name evidence="4" type="ORF">PCOR1329_LOCUS49126</name>
</gene>
<dbReference type="PRINTS" id="PR00081">
    <property type="entry name" value="GDHRDH"/>
</dbReference>
<dbReference type="InterPro" id="IPR036291">
    <property type="entry name" value="NAD(P)-bd_dom_sf"/>
</dbReference>
<evidence type="ECO:0008006" key="6">
    <source>
        <dbReference type="Google" id="ProtNLM"/>
    </source>
</evidence>
<proteinExistence type="inferred from homology"/>
<dbReference type="InterPro" id="IPR002347">
    <property type="entry name" value="SDR_fam"/>
</dbReference>
<dbReference type="SUPFAM" id="SSF51735">
    <property type="entry name" value="NAD(P)-binding Rossmann-fold domains"/>
    <property type="match status" value="1"/>
</dbReference>
<keyword evidence="2" id="KW-0560">Oxidoreductase</keyword>
<organism evidence="4 5">
    <name type="scientific">Prorocentrum cordatum</name>
    <dbReference type="NCBI Taxonomy" id="2364126"/>
    <lineage>
        <taxon>Eukaryota</taxon>
        <taxon>Sar</taxon>
        <taxon>Alveolata</taxon>
        <taxon>Dinophyceae</taxon>
        <taxon>Prorocentrales</taxon>
        <taxon>Prorocentraceae</taxon>
        <taxon>Prorocentrum</taxon>
    </lineage>
</organism>
<dbReference type="EMBL" id="CAUYUJ010015944">
    <property type="protein sequence ID" value="CAK0859963.1"/>
    <property type="molecule type" value="Genomic_DNA"/>
</dbReference>
<dbReference type="Proteomes" id="UP001189429">
    <property type="component" value="Unassembled WGS sequence"/>
</dbReference>
<evidence type="ECO:0000256" key="3">
    <source>
        <dbReference type="SAM" id="MobiDB-lite"/>
    </source>
</evidence>
<sequence>MEAPGTAAAAGRGASEGPDARARPLPPAARPLVVVTGGGSGISSIGRALVLHFASDPSVRRVVTCGRRAEALEATRAASPRRDVITVVRCDIASEEGRRKLLAAVPQDLPLRLLVHNAAIGDPAPLESLAVAHFEESLRVNVVAPLALTQALLPLLRGGGRVLHLGTSVAHTPQRATATYGVTKAAFFRLYQQLNAEGLGVPCGSLSPGLVDTEGVRDHVAKARALDLPHVAFFDRAFEAVGAARIEGGGDSGGDGASKKAAAFLAGRPGGCQEAFLEAIGSL</sequence>
<keyword evidence="5" id="KW-1185">Reference proteome</keyword>
<evidence type="ECO:0000313" key="5">
    <source>
        <dbReference type="Proteomes" id="UP001189429"/>
    </source>
</evidence>
<feature type="compositionally biased region" description="Low complexity" evidence="3">
    <location>
        <begin position="1"/>
        <end position="17"/>
    </location>
</feature>
<dbReference type="PANTHER" id="PTHR43391">
    <property type="entry name" value="RETINOL DEHYDROGENASE-RELATED"/>
    <property type="match status" value="1"/>
</dbReference>
<dbReference type="CDD" id="cd05233">
    <property type="entry name" value="SDR_c"/>
    <property type="match status" value="1"/>
</dbReference>
<evidence type="ECO:0000256" key="2">
    <source>
        <dbReference type="ARBA" id="ARBA00023002"/>
    </source>
</evidence>
<protein>
    <recommendedName>
        <fullName evidence="6">Sepiapterin reductase</fullName>
    </recommendedName>
</protein>
<dbReference type="Pfam" id="PF00106">
    <property type="entry name" value="adh_short"/>
    <property type="match status" value="1"/>
</dbReference>
<dbReference type="PANTHER" id="PTHR43391:SF86">
    <property type="entry name" value="SHORT-CHAIN DEHYDROGENASE_REDUCTASE FAMILY PROTEIN"/>
    <property type="match status" value="1"/>
</dbReference>
<comment type="caution">
    <text evidence="4">The sequence shown here is derived from an EMBL/GenBank/DDBJ whole genome shotgun (WGS) entry which is preliminary data.</text>
</comment>
<name>A0ABN9UJX8_9DINO</name>
<evidence type="ECO:0000256" key="1">
    <source>
        <dbReference type="ARBA" id="ARBA00006484"/>
    </source>
</evidence>